<dbReference type="Pfam" id="PF00892">
    <property type="entry name" value="EamA"/>
    <property type="match status" value="1"/>
</dbReference>
<feature type="transmembrane region" description="Helical" evidence="7">
    <location>
        <begin position="80"/>
        <end position="100"/>
    </location>
</feature>
<comment type="subcellular location">
    <subcellularLocation>
        <location evidence="1">Cell membrane</location>
        <topology evidence="1">Multi-pass membrane protein</topology>
    </subcellularLocation>
</comment>
<dbReference type="InterPro" id="IPR000620">
    <property type="entry name" value="EamA_dom"/>
</dbReference>
<dbReference type="EMBL" id="AZFZ01000026">
    <property type="protein sequence ID" value="KRM43836.1"/>
    <property type="molecule type" value="Genomic_DNA"/>
</dbReference>
<dbReference type="AlphaFoldDB" id="A0A0R1YY51"/>
<comment type="similarity">
    <text evidence="2">Belongs to the EamA transporter family.</text>
</comment>
<evidence type="ECO:0000259" key="8">
    <source>
        <dbReference type="Pfam" id="PF00892"/>
    </source>
</evidence>
<feature type="domain" description="EamA" evidence="8">
    <location>
        <begin position="12"/>
        <end position="154"/>
    </location>
</feature>
<keyword evidence="4 7" id="KW-0812">Transmembrane</keyword>
<comment type="caution">
    <text evidence="9">The sequence shown here is derived from an EMBL/GenBank/DDBJ whole genome shotgun (WGS) entry which is preliminary data.</text>
</comment>
<dbReference type="InterPro" id="IPR050638">
    <property type="entry name" value="AA-Vitamin_Transporters"/>
</dbReference>
<dbReference type="RefSeq" id="WP_404820072.1">
    <property type="nucleotide sequence ID" value="NZ_AZFZ01000026.1"/>
</dbReference>
<proteinExistence type="inferred from homology"/>
<gene>
    <name evidence="9" type="ORF">FD47_GL001211</name>
</gene>
<keyword evidence="6 7" id="KW-0472">Membrane</keyword>
<dbReference type="Proteomes" id="UP000051010">
    <property type="component" value="Unassembled WGS sequence"/>
</dbReference>
<dbReference type="GO" id="GO:0005886">
    <property type="term" value="C:plasma membrane"/>
    <property type="evidence" value="ECO:0007669"/>
    <property type="project" value="UniProtKB-SubCell"/>
</dbReference>
<feature type="transmembrane region" description="Helical" evidence="7">
    <location>
        <begin position="112"/>
        <end position="132"/>
    </location>
</feature>
<sequence>MASNATTSLSIIGYLFLLLGVCSYALYTVFVEKAVDFTGIEATYMMLIAGALVFVTLALTEEKLNHNLTSLITLPMTDTAFLTAVLYQAIGSSVLALFVSNYAIAKVGVNRAASFIGISTVVSIIAGVLFLGEHFGGYQIIGAVIIITGVYLANMIIKI</sequence>
<feature type="transmembrane region" description="Helical" evidence="7">
    <location>
        <begin position="12"/>
        <end position="30"/>
    </location>
</feature>
<evidence type="ECO:0000256" key="4">
    <source>
        <dbReference type="ARBA" id="ARBA00022692"/>
    </source>
</evidence>
<dbReference type="InterPro" id="IPR037185">
    <property type="entry name" value="EmrE-like"/>
</dbReference>
<feature type="transmembrane region" description="Helical" evidence="7">
    <location>
        <begin position="138"/>
        <end position="157"/>
    </location>
</feature>
<accession>A0A0R1YY51</accession>
<dbReference type="SUPFAM" id="SSF103481">
    <property type="entry name" value="Multidrug resistance efflux transporter EmrE"/>
    <property type="match status" value="1"/>
</dbReference>
<evidence type="ECO:0000256" key="2">
    <source>
        <dbReference type="ARBA" id="ARBA00007362"/>
    </source>
</evidence>
<evidence type="ECO:0000256" key="1">
    <source>
        <dbReference type="ARBA" id="ARBA00004651"/>
    </source>
</evidence>
<dbReference type="PATRIC" id="fig|1423786.4.peg.1309"/>
<evidence type="ECO:0000256" key="3">
    <source>
        <dbReference type="ARBA" id="ARBA00022475"/>
    </source>
</evidence>
<evidence type="ECO:0000256" key="7">
    <source>
        <dbReference type="SAM" id="Phobius"/>
    </source>
</evidence>
<evidence type="ECO:0000313" key="9">
    <source>
        <dbReference type="EMBL" id="KRM43836.1"/>
    </source>
</evidence>
<keyword evidence="5 7" id="KW-1133">Transmembrane helix</keyword>
<dbReference type="PANTHER" id="PTHR32322:SF18">
    <property type="entry name" value="S-ADENOSYLMETHIONINE_S-ADENOSYLHOMOCYSTEINE TRANSPORTER"/>
    <property type="match status" value="1"/>
</dbReference>
<reference evidence="9 10" key="1">
    <citation type="journal article" date="2015" name="Genome Announc.">
        <title>Expanding the biotechnology potential of lactobacilli through comparative genomics of 213 strains and associated genera.</title>
        <authorList>
            <person name="Sun Z."/>
            <person name="Harris H.M."/>
            <person name="McCann A."/>
            <person name="Guo C."/>
            <person name="Argimon S."/>
            <person name="Zhang W."/>
            <person name="Yang X."/>
            <person name="Jeffery I.B."/>
            <person name="Cooney J.C."/>
            <person name="Kagawa T.F."/>
            <person name="Liu W."/>
            <person name="Song Y."/>
            <person name="Salvetti E."/>
            <person name="Wrobel A."/>
            <person name="Rasinkangas P."/>
            <person name="Parkhill J."/>
            <person name="Rea M.C."/>
            <person name="O'Sullivan O."/>
            <person name="Ritari J."/>
            <person name="Douillard F.P."/>
            <person name="Paul Ross R."/>
            <person name="Yang R."/>
            <person name="Briner A.E."/>
            <person name="Felis G.E."/>
            <person name="de Vos W.M."/>
            <person name="Barrangou R."/>
            <person name="Klaenhammer T.R."/>
            <person name="Caufield P.W."/>
            <person name="Cui Y."/>
            <person name="Zhang H."/>
            <person name="O'Toole P.W."/>
        </authorList>
    </citation>
    <scope>NUCLEOTIDE SEQUENCE [LARGE SCALE GENOMIC DNA]</scope>
    <source>
        <strain evidence="9 10">DSM 18390</strain>
    </source>
</reference>
<dbReference type="PANTHER" id="PTHR32322">
    <property type="entry name" value="INNER MEMBRANE TRANSPORTER"/>
    <property type="match status" value="1"/>
</dbReference>
<protein>
    <submittedName>
        <fullName evidence="9">Membrane protein</fullName>
    </submittedName>
</protein>
<feature type="transmembrane region" description="Helical" evidence="7">
    <location>
        <begin position="42"/>
        <end position="60"/>
    </location>
</feature>
<evidence type="ECO:0000313" key="10">
    <source>
        <dbReference type="Proteomes" id="UP000051010"/>
    </source>
</evidence>
<evidence type="ECO:0000256" key="5">
    <source>
        <dbReference type="ARBA" id="ARBA00022989"/>
    </source>
</evidence>
<dbReference type="Gene3D" id="1.10.3730.20">
    <property type="match status" value="1"/>
</dbReference>
<name>A0A0R1YY51_9LACO</name>
<organism evidence="9 10">
    <name type="scientific">Lentilactobacillus parafarraginis DSM 18390 = JCM 14109</name>
    <dbReference type="NCBI Taxonomy" id="1423786"/>
    <lineage>
        <taxon>Bacteria</taxon>
        <taxon>Bacillati</taxon>
        <taxon>Bacillota</taxon>
        <taxon>Bacilli</taxon>
        <taxon>Lactobacillales</taxon>
        <taxon>Lactobacillaceae</taxon>
        <taxon>Lentilactobacillus</taxon>
    </lineage>
</organism>
<keyword evidence="3" id="KW-1003">Cell membrane</keyword>
<evidence type="ECO:0000256" key="6">
    <source>
        <dbReference type="ARBA" id="ARBA00023136"/>
    </source>
</evidence>